<dbReference type="Pfam" id="PF25133">
    <property type="entry name" value="TYW2_N_2"/>
    <property type="match status" value="1"/>
</dbReference>
<dbReference type="InterPro" id="IPR025792">
    <property type="entry name" value="tRNA_Gua_MeTrfase_euk"/>
</dbReference>
<keyword evidence="4 10" id="KW-0808">Transferase</keyword>
<evidence type="ECO:0000256" key="9">
    <source>
        <dbReference type="ARBA" id="ARBA00047783"/>
    </source>
</evidence>
<dbReference type="STRING" id="1206466.K0KQA4"/>
<evidence type="ECO:0000256" key="5">
    <source>
        <dbReference type="ARBA" id="ARBA00022691"/>
    </source>
</evidence>
<dbReference type="EC" id="2.1.1.228" evidence="10"/>
<feature type="region of interest" description="Disordered" evidence="11">
    <location>
        <begin position="320"/>
        <end position="348"/>
    </location>
</feature>
<protein>
    <recommendedName>
        <fullName evidence="10">tRNA (guanine(37)-N1)-methyltransferase</fullName>
        <ecNumber evidence="10">2.1.1.228</ecNumber>
    </recommendedName>
    <alternativeName>
        <fullName evidence="10">M1G-methyltransferase</fullName>
    </alternativeName>
    <alternativeName>
        <fullName evidence="10">tRNA [GM37] methyltransferase</fullName>
    </alternativeName>
    <alternativeName>
        <fullName evidence="10">tRNA methyltransferase 5</fullName>
    </alternativeName>
</protein>
<dbReference type="EMBL" id="CAIF01000185">
    <property type="protein sequence ID" value="CCH45226.1"/>
    <property type="molecule type" value="Genomic_DNA"/>
</dbReference>
<dbReference type="GO" id="GO:0005759">
    <property type="term" value="C:mitochondrial matrix"/>
    <property type="evidence" value="ECO:0007669"/>
    <property type="project" value="UniProtKB-SubCell"/>
</dbReference>
<dbReference type="PROSITE" id="PS51684">
    <property type="entry name" value="SAM_MT_TRM5_TYW2"/>
    <property type="match status" value="1"/>
</dbReference>
<dbReference type="Gene3D" id="3.30.300.110">
    <property type="entry name" value="Met-10+ protein-like domains"/>
    <property type="match status" value="1"/>
</dbReference>
<feature type="compositionally biased region" description="Low complexity" evidence="11">
    <location>
        <begin position="327"/>
        <end position="337"/>
    </location>
</feature>
<dbReference type="PANTHER" id="PTHR23245">
    <property type="entry name" value="TRNA METHYLTRANSFERASE"/>
    <property type="match status" value="1"/>
</dbReference>
<dbReference type="InterPro" id="IPR056744">
    <property type="entry name" value="TRM5/TYW2-like_N"/>
</dbReference>
<keyword evidence="5 10" id="KW-0949">S-adenosyl-L-methionine</keyword>
<dbReference type="GO" id="GO:0070901">
    <property type="term" value="P:mitochondrial tRNA methylation"/>
    <property type="evidence" value="ECO:0007669"/>
    <property type="project" value="TreeGrafter"/>
</dbReference>
<comment type="caution">
    <text evidence="10">Lacks conserved residue(s) required for the propagation of feature annotation.</text>
</comment>
<dbReference type="HAMAP" id="MF_03152">
    <property type="entry name" value="TRM5"/>
    <property type="match status" value="1"/>
</dbReference>
<name>K0KQA4_WICCF</name>
<dbReference type="Proteomes" id="UP000009328">
    <property type="component" value="Unassembled WGS sequence"/>
</dbReference>
<dbReference type="GO" id="GO:0002939">
    <property type="term" value="P:tRNA N1-guanine methylation"/>
    <property type="evidence" value="ECO:0007669"/>
    <property type="project" value="TreeGrafter"/>
</dbReference>
<dbReference type="HOGENOM" id="CLU_022610_2_2_1"/>
<dbReference type="PANTHER" id="PTHR23245:SF36">
    <property type="entry name" value="TRNA (GUANINE(37)-N1)-METHYLTRANSFERASE"/>
    <property type="match status" value="1"/>
</dbReference>
<keyword evidence="2 10" id="KW-0963">Cytoplasm</keyword>
<feature type="domain" description="SAM-dependent methyltransferase TRM5/TYW2-type" evidence="12">
    <location>
        <begin position="139"/>
        <end position="461"/>
    </location>
</feature>
<comment type="function">
    <text evidence="10">Specifically methylates the N1 position of guanosine-37 in various cytoplasmic and mitochondrial tRNAs. Methylation is not dependent on the nature of the nucleoside 5' of the target nucleoside. This is the first step in the biosynthesis of wybutosine (yW), a modified base adjacent to the anticodon of tRNAs and required for accurate decoding.</text>
</comment>
<reference evidence="13 14" key="1">
    <citation type="journal article" date="2012" name="Eukaryot. Cell">
        <title>Draft genome sequence of Wickerhamomyces ciferrii NRRL Y-1031 F-60-10.</title>
        <authorList>
            <person name="Schneider J."/>
            <person name="Andrea H."/>
            <person name="Blom J."/>
            <person name="Jaenicke S."/>
            <person name="Ruckert C."/>
            <person name="Schorsch C."/>
            <person name="Szczepanowski R."/>
            <person name="Farwick M."/>
            <person name="Goesmann A."/>
            <person name="Puhler A."/>
            <person name="Schaffer S."/>
            <person name="Tauch A."/>
            <person name="Kohler T."/>
            <person name="Brinkrolf K."/>
        </authorList>
    </citation>
    <scope>NUCLEOTIDE SEQUENCE [LARGE SCALE GENOMIC DNA]</scope>
    <source>
        <strain evidence="14">ATCC 14091 / BCRC 22168 / CBS 111 / JCM 3599 / NBRC 0793 / NRRL Y-1031 F-60-10</strain>
    </source>
</reference>
<comment type="subunit">
    <text evidence="10">Monomer.</text>
</comment>
<gene>
    <name evidence="10" type="primary">TRM5</name>
    <name evidence="13" type="ORF">BN7_4807</name>
</gene>
<dbReference type="Pfam" id="PF02475">
    <property type="entry name" value="TRM5-TYW2_MTfase"/>
    <property type="match status" value="1"/>
</dbReference>
<evidence type="ECO:0000259" key="12">
    <source>
        <dbReference type="PROSITE" id="PS51684"/>
    </source>
</evidence>
<feature type="binding site" evidence="10">
    <location>
        <position position="363"/>
    </location>
    <ligand>
        <name>S-adenosyl-L-methionine</name>
        <dbReference type="ChEBI" id="CHEBI:59789"/>
    </ligand>
</feature>
<evidence type="ECO:0000256" key="11">
    <source>
        <dbReference type="SAM" id="MobiDB-lite"/>
    </source>
</evidence>
<evidence type="ECO:0000256" key="3">
    <source>
        <dbReference type="ARBA" id="ARBA00022603"/>
    </source>
</evidence>
<keyword evidence="3 10" id="KW-0489">Methyltransferase</keyword>
<keyword evidence="6 10" id="KW-0819">tRNA processing</keyword>
<dbReference type="InterPro" id="IPR029063">
    <property type="entry name" value="SAM-dependent_MTases_sf"/>
</dbReference>
<evidence type="ECO:0000256" key="4">
    <source>
        <dbReference type="ARBA" id="ARBA00022679"/>
    </source>
</evidence>
<comment type="subcellular location">
    <subcellularLocation>
        <location evidence="10">Mitochondrion matrix</location>
    </subcellularLocation>
    <subcellularLocation>
        <location evidence="10">Nucleus</location>
    </subcellularLocation>
    <subcellularLocation>
        <location evidence="10">Cytoplasm</location>
    </subcellularLocation>
    <text evidence="10">Predominantly in the mitochondria and in the nucleus.</text>
</comment>
<dbReference type="FunFam" id="3.30.300.110:FF:000001">
    <property type="entry name" value="tRNA (guanine(37)-N1)-methyltransferase"/>
    <property type="match status" value="1"/>
</dbReference>
<keyword evidence="8 10" id="KW-0539">Nucleus</keyword>
<dbReference type="eggNOG" id="KOG2078">
    <property type="taxonomic scope" value="Eukaryota"/>
</dbReference>
<dbReference type="SUPFAM" id="SSF53335">
    <property type="entry name" value="S-adenosyl-L-methionine-dependent methyltransferases"/>
    <property type="match status" value="1"/>
</dbReference>
<dbReference type="GO" id="GO:0052906">
    <property type="term" value="F:tRNA (guanine(37)-N1)-methyltransferase activity"/>
    <property type="evidence" value="ECO:0007669"/>
    <property type="project" value="UniProtKB-UniRule"/>
</dbReference>
<feature type="binding site" evidence="10">
    <location>
        <position position="228"/>
    </location>
    <ligand>
        <name>S-adenosyl-L-methionine</name>
        <dbReference type="ChEBI" id="CHEBI:59789"/>
    </ligand>
</feature>
<comment type="similarity">
    <text evidence="1">Belongs to the class I-like SAM-binding methyltransferase superfamily. TRM5/TYW2 family.</text>
</comment>
<dbReference type="Gene3D" id="3.40.50.150">
    <property type="entry name" value="Vaccinia Virus protein VP39"/>
    <property type="match status" value="1"/>
</dbReference>
<dbReference type="AlphaFoldDB" id="K0KQA4"/>
<accession>K0KQA4</accession>
<keyword evidence="7 10" id="KW-0496">Mitochondrion</keyword>
<evidence type="ECO:0000313" key="14">
    <source>
        <dbReference type="Proteomes" id="UP000009328"/>
    </source>
</evidence>
<evidence type="ECO:0000256" key="10">
    <source>
        <dbReference type="HAMAP-Rule" id="MF_03152"/>
    </source>
</evidence>
<evidence type="ECO:0000256" key="1">
    <source>
        <dbReference type="ARBA" id="ARBA00009775"/>
    </source>
</evidence>
<evidence type="ECO:0000256" key="8">
    <source>
        <dbReference type="ARBA" id="ARBA00023242"/>
    </source>
</evidence>
<evidence type="ECO:0000256" key="7">
    <source>
        <dbReference type="ARBA" id="ARBA00023128"/>
    </source>
</evidence>
<evidence type="ECO:0000256" key="2">
    <source>
        <dbReference type="ARBA" id="ARBA00022490"/>
    </source>
</evidence>
<dbReference type="InterPro" id="IPR030382">
    <property type="entry name" value="MeTrfase_TRM5/TYW2"/>
</dbReference>
<dbReference type="InterPro" id="IPR056743">
    <property type="entry name" value="TRM5-TYW2-like_MTfase"/>
</dbReference>
<evidence type="ECO:0000256" key="6">
    <source>
        <dbReference type="ARBA" id="ARBA00022694"/>
    </source>
</evidence>
<organism evidence="13 14">
    <name type="scientific">Wickerhamomyces ciferrii (strain ATCC 14091 / BCRC 22168 / CBS 111 / JCM 3599 / NBRC 0793 / NRRL Y-1031 F-60-10)</name>
    <name type="common">Yeast</name>
    <name type="synonym">Pichia ciferrii</name>
    <dbReference type="NCBI Taxonomy" id="1206466"/>
    <lineage>
        <taxon>Eukaryota</taxon>
        <taxon>Fungi</taxon>
        <taxon>Dikarya</taxon>
        <taxon>Ascomycota</taxon>
        <taxon>Saccharomycotina</taxon>
        <taxon>Saccharomycetes</taxon>
        <taxon>Phaffomycetales</taxon>
        <taxon>Wickerhamomycetaceae</taxon>
        <taxon>Wickerhamomyces</taxon>
    </lineage>
</organism>
<dbReference type="FunCoup" id="K0KQA4">
    <property type="interactions" value="1137"/>
</dbReference>
<dbReference type="CDD" id="cd02440">
    <property type="entry name" value="AdoMet_MTases"/>
    <property type="match status" value="1"/>
</dbReference>
<comment type="caution">
    <text evidence="13">The sequence shown here is derived from an EMBL/GenBank/DDBJ whole genome shotgun (WGS) entry which is preliminary data.</text>
</comment>
<sequence>MVTHNCSLDLSPPINREMKELDTSFFRKEFPVIRARFDDPRIIQKFIRSHPQDVLSGKGLRNIVKIGDYTVRAVLLTDRLTKISDASKILSESCLEYFKKEQIPLQNHTLVIDYDFWSTEEILGAILPEDLLDNIPSGFSQTGHVAHLNLRDEYKPYKKLIGEVVLSKNPSIETVVDKVDSIATEYRTFKMEVLAGKPDLLVTHKEQNCIFQFDFEKVYWNSRLQAEHERLVQIFKPGELVLDAMAGVGPFTVPAAKKGVISIANDLNPDSYHFLKQNIAKNNVSNFIKPFNDNGHDFIKNCMTYIEQFHKETNGIIKVEIKKPKTKSSSSSSSSTPANKKPRTPTEYKDISIPKFPNHFVMNLPDSAIEFVNDYIGIFANHEELKSLPNFELPMVHVYCFQKFSPDEPEPTEKELESRVRDRIVEKLQYNDLKIDDINFKLIRKVSPTKPMYRASFRLPEEVAFKKV</sequence>
<dbReference type="GO" id="GO:0005634">
    <property type="term" value="C:nucleus"/>
    <property type="evidence" value="ECO:0007669"/>
    <property type="project" value="UniProtKB-SubCell"/>
</dbReference>
<feature type="binding site" evidence="10">
    <location>
        <begin position="266"/>
        <end position="267"/>
    </location>
    <ligand>
        <name>S-adenosyl-L-methionine</name>
        <dbReference type="ChEBI" id="CHEBI:59789"/>
    </ligand>
</feature>
<keyword evidence="14" id="KW-1185">Reference proteome</keyword>
<evidence type="ECO:0000313" key="13">
    <source>
        <dbReference type="EMBL" id="CCH45226.1"/>
    </source>
</evidence>
<proteinExistence type="inferred from homology"/>
<comment type="catalytic activity">
    <reaction evidence="9 10">
        <text>guanosine(37) in tRNA + S-adenosyl-L-methionine = N(1)-methylguanosine(37) in tRNA + S-adenosyl-L-homocysteine + H(+)</text>
        <dbReference type="Rhea" id="RHEA:36899"/>
        <dbReference type="Rhea" id="RHEA-COMP:10145"/>
        <dbReference type="Rhea" id="RHEA-COMP:10147"/>
        <dbReference type="ChEBI" id="CHEBI:15378"/>
        <dbReference type="ChEBI" id="CHEBI:57856"/>
        <dbReference type="ChEBI" id="CHEBI:59789"/>
        <dbReference type="ChEBI" id="CHEBI:73542"/>
        <dbReference type="ChEBI" id="CHEBI:74269"/>
        <dbReference type="EC" id="2.1.1.228"/>
    </reaction>
</comment>
<comment type="similarity">
    <text evidence="10">Belongs to the TRM5 / TYW2 family.</text>
</comment>
<dbReference type="InParanoid" id="K0KQA4"/>